<evidence type="ECO:0000256" key="1">
    <source>
        <dbReference type="ARBA" id="ARBA00004236"/>
    </source>
</evidence>
<dbReference type="Pfam" id="PF04347">
    <property type="entry name" value="FliO"/>
    <property type="match status" value="1"/>
</dbReference>
<dbReference type="Proteomes" id="UP000182135">
    <property type="component" value="Unassembled WGS sequence"/>
</dbReference>
<dbReference type="OrthoDB" id="1926996at2"/>
<organism evidence="6 7">
    <name type="scientific">Clostridium cadaveris</name>
    <dbReference type="NCBI Taxonomy" id="1529"/>
    <lineage>
        <taxon>Bacteria</taxon>
        <taxon>Bacillati</taxon>
        <taxon>Bacillota</taxon>
        <taxon>Clostridia</taxon>
        <taxon>Eubacteriales</taxon>
        <taxon>Clostridiaceae</taxon>
        <taxon>Clostridium</taxon>
    </lineage>
</organism>
<keyword evidence="6" id="KW-0966">Cell projection</keyword>
<dbReference type="EMBL" id="FOOE01000012">
    <property type="protein sequence ID" value="SFF83346.1"/>
    <property type="molecule type" value="Genomic_DNA"/>
</dbReference>
<dbReference type="STRING" id="1529.SAMN04487885_11211"/>
<keyword evidence="5" id="KW-0472">Membrane</keyword>
<keyword evidence="4" id="KW-1133">Transmembrane helix</keyword>
<dbReference type="AlphaFoldDB" id="A0A1I2M1P4"/>
<evidence type="ECO:0000256" key="4">
    <source>
        <dbReference type="ARBA" id="ARBA00022989"/>
    </source>
</evidence>
<dbReference type="InterPro" id="IPR022781">
    <property type="entry name" value="Flagellar_biosynth_FliO"/>
</dbReference>
<evidence type="ECO:0000256" key="3">
    <source>
        <dbReference type="ARBA" id="ARBA00022692"/>
    </source>
</evidence>
<protein>
    <submittedName>
        <fullName evidence="6">Flagellar protein FliO/FliZ</fullName>
    </submittedName>
</protein>
<dbReference type="GO" id="GO:0044781">
    <property type="term" value="P:bacterial-type flagellum organization"/>
    <property type="evidence" value="ECO:0007669"/>
    <property type="project" value="InterPro"/>
</dbReference>
<proteinExistence type="predicted"/>
<keyword evidence="2" id="KW-1003">Cell membrane</keyword>
<comment type="subcellular location">
    <subcellularLocation>
        <location evidence="1">Cell membrane</location>
    </subcellularLocation>
</comment>
<evidence type="ECO:0000313" key="6">
    <source>
        <dbReference type="EMBL" id="SFF83346.1"/>
    </source>
</evidence>
<dbReference type="GO" id="GO:0016020">
    <property type="term" value="C:membrane"/>
    <property type="evidence" value="ECO:0007669"/>
    <property type="project" value="InterPro"/>
</dbReference>
<name>A0A1I2M1P4_9CLOT</name>
<reference evidence="6 7" key="1">
    <citation type="submission" date="2016-10" db="EMBL/GenBank/DDBJ databases">
        <authorList>
            <person name="de Groot N.N."/>
        </authorList>
    </citation>
    <scope>NUCLEOTIDE SEQUENCE [LARGE SCALE GENOMIC DNA]</scope>
    <source>
        <strain evidence="6 7">NLAE-zl-G419</strain>
    </source>
</reference>
<keyword evidence="7" id="KW-1185">Reference proteome</keyword>
<gene>
    <name evidence="6" type="ORF">SAMN04487885_11211</name>
</gene>
<evidence type="ECO:0000256" key="2">
    <source>
        <dbReference type="ARBA" id="ARBA00022475"/>
    </source>
</evidence>
<sequence length="129" mass="14321">MDKTLIEYLINIIVVVPVVLILIVISLKLSKSSVDKLSSGSYVKIIEKINISKDTSIYVIKMGSTGCVAVVSPGNTEIIKELDEEELEEIVDNKKKKYKAISIGKLSLCNKNNILRNKLVGEKHNGYDK</sequence>
<evidence type="ECO:0000313" key="7">
    <source>
        <dbReference type="Proteomes" id="UP000182135"/>
    </source>
</evidence>
<keyword evidence="6" id="KW-0969">Cilium</keyword>
<accession>A0A1I2M1P4</accession>
<evidence type="ECO:0000256" key="5">
    <source>
        <dbReference type="ARBA" id="ARBA00023136"/>
    </source>
</evidence>
<keyword evidence="3" id="KW-0812">Transmembrane</keyword>
<dbReference type="RefSeq" id="WP_051196359.1">
    <property type="nucleotide sequence ID" value="NZ_CABMJC010000001.1"/>
</dbReference>
<keyword evidence="6" id="KW-0282">Flagellum</keyword>